<comment type="caution">
    <text evidence="1">The sequence shown here is derived from an EMBL/GenBank/DDBJ whole genome shotgun (WGS) entry which is preliminary data.</text>
</comment>
<dbReference type="EMBL" id="BQXS01011129">
    <property type="protein sequence ID" value="GKT36046.1"/>
    <property type="molecule type" value="Genomic_DNA"/>
</dbReference>
<evidence type="ECO:0000313" key="2">
    <source>
        <dbReference type="Proteomes" id="UP001057375"/>
    </source>
</evidence>
<organism evidence="1 2">
    <name type="scientific">Aduncisulcus paluster</name>
    <dbReference type="NCBI Taxonomy" id="2918883"/>
    <lineage>
        <taxon>Eukaryota</taxon>
        <taxon>Metamonada</taxon>
        <taxon>Carpediemonas-like organisms</taxon>
        <taxon>Aduncisulcus</taxon>
    </lineage>
</organism>
<reference evidence="1" key="1">
    <citation type="submission" date="2022-03" db="EMBL/GenBank/DDBJ databases">
        <title>Draft genome sequence of Aduncisulcus paluster, a free-living microaerophilic Fornicata.</title>
        <authorList>
            <person name="Yuyama I."/>
            <person name="Kume K."/>
            <person name="Tamura T."/>
            <person name="Inagaki Y."/>
            <person name="Hashimoto T."/>
        </authorList>
    </citation>
    <scope>NUCLEOTIDE SEQUENCE</scope>
    <source>
        <strain evidence="1">NY0171</strain>
    </source>
</reference>
<accession>A0ABQ5KVJ7</accession>
<gene>
    <name evidence="1" type="ORF">ADUPG1_009081</name>
</gene>
<sequence length="267" mass="30947">MPGENPNYRSPLSIDGRRILLEEKFTKDSSGRDYTDPSDIMTQIMTQSKVSNPEFCHILAVETIEDCHDRRFSDDTVEAYKNLLALPINFELGNKGINSFHKRVEHLLKLAKSSTIAKIDAYIASIRDDGFSWYDISDRLEDIDQIIQLFRAPERGVKKNRICKDIKEKSKEKKKYGAADSIWKGFPVCTRRDKATEKFQECTMTERGTRWLLPITYKILLRIIRKAKERVCKCKEAKERVCKCKEAKEIEACEKELSALEVTLKKK</sequence>
<evidence type="ECO:0000313" key="1">
    <source>
        <dbReference type="EMBL" id="GKT36046.1"/>
    </source>
</evidence>
<proteinExistence type="predicted"/>
<dbReference type="Proteomes" id="UP001057375">
    <property type="component" value="Unassembled WGS sequence"/>
</dbReference>
<protein>
    <submittedName>
        <fullName evidence="1">Uncharacterized protein</fullName>
    </submittedName>
</protein>
<name>A0ABQ5KVJ7_9EUKA</name>
<keyword evidence="2" id="KW-1185">Reference proteome</keyword>